<evidence type="ECO:0000313" key="2">
    <source>
        <dbReference type="EMBL" id="MBO0614473.1"/>
    </source>
</evidence>
<evidence type="ECO:0000256" key="1">
    <source>
        <dbReference type="SAM" id="SignalP"/>
    </source>
</evidence>
<dbReference type="EMBL" id="JAFMPM010000008">
    <property type="protein sequence ID" value="MBO0614473.1"/>
    <property type="molecule type" value="Genomic_DNA"/>
</dbReference>
<keyword evidence="1" id="KW-0732">Signal</keyword>
<evidence type="ECO:0008006" key="5">
    <source>
        <dbReference type="Google" id="ProtNLM"/>
    </source>
</evidence>
<keyword evidence="4" id="KW-1185">Reference proteome</keyword>
<organism evidence="3">
    <name type="scientific">Thiothrix fructosivorans</name>
    <dbReference type="NCBI Taxonomy" id="111770"/>
    <lineage>
        <taxon>Bacteria</taxon>
        <taxon>Pseudomonadati</taxon>
        <taxon>Pseudomonadota</taxon>
        <taxon>Gammaproteobacteria</taxon>
        <taxon>Thiotrichales</taxon>
        <taxon>Thiotrichaceae</taxon>
        <taxon>Thiothrix</taxon>
    </lineage>
</organism>
<protein>
    <recommendedName>
        <fullName evidence="5">Lipoprotein</fullName>
    </recommendedName>
</protein>
<dbReference type="Proteomes" id="UP000664466">
    <property type="component" value="Unassembled WGS sequence"/>
</dbReference>
<gene>
    <name evidence="3" type="ORF">J1836_011735</name>
    <name evidence="2" type="ORF">J1836_16345</name>
</gene>
<sequence length="235" mass="25593">MKLLTATLFAALSLSACVATPPVTPQSLTLNANQQTNLRTLLGLTPSSAFTVNVLDQNADRQLTPGDIAIMYGGIANTETSRRTLGVADVTRINAATGLSEAARQLQAAEAKWQQIRPIHYAYTLQRSCFCTPEVRKPIEIRVFRGKVQQATVLPDGTPLPADRQASALTIDDLFLKIHDAIDRNAASLSVTYDPQYGFPTNISIDYERMMADEELALSASNFKIASGLKPTQRQ</sequence>
<reference evidence="3" key="2">
    <citation type="submission" date="2021-04" db="EMBL/GenBank/DDBJ databases">
        <title>Complete Genome and methylome analysis of Thiothrix fructosivorans ATCC 49748.</title>
        <authorList>
            <person name="Fomenkov A."/>
            <person name="Sun L."/>
            <person name="Vincze T."/>
            <person name="Grabovich M.Y."/>
            <person name="Roberts R.J."/>
        </authorList>
    </citation>
    <scope>NUCLEOTIDE SEQUENCE</scope>
    <source>
        <strain evidence="3">ATCC 49748</strain>
    </source>
</reference>
<dbReference type="RefSeq" id="WP_207252201.1">
    <property type="nucleotide sequence ID" value="NZ_JAFMPM010000008.1"/>
</dbReference>
<accession>A0A8B0SK18</accession>
<reference evidence="2 4" key="1">
    <citation type="submission" date="2021-03" db="EMBL/GenBank/DDBJ databases">
        <title>Draft genome and methylome analysis of Thiotrix fructosivoruns ATCC 49748.</title>
        <authorList>
            <person name="Fomenkov A."/>
            <person name="Grabovich M.Y."/>
            <person name="Roberts R.J."/>
        </authorList>
    </citation>
    <scope>NUCLEOTIDE SEQUENCE [LARGE SCALE GENOMIC DNA]</scope>
    <source>
        <strain evidence="2 4">ATCC 49748</strain>
    </source>
</reference>
<feature type="chain" id="PRO_5032524105" description="Lipoprotein" evidence="1">
    <location>
        <begin position="19"/>
        <end position="235"/>
    </location>
</feature>
<dbReference type="InterPro" id="IPR046172">
    <property type="entry name" value="DUF6174"/>
</dbReference>
<evidence type="ECO:0000313" key="4">
    <source>
        <dbReference type="Proteomes" id="UP000664466"/>
    </source>
</evidence>
<evidence type="ECO:0000313" key="3">
    <source>
        <dbReference type="EMBL" id="QTX09312.1"/>
    </source>
</evidence>
<name>A0A8B0SK18_9GAMM</name>
<dbReference type="AlphaFoldDB" id="A0A8B0SK18"/>
<proteinExistence type="predicted"/>
<dbReference type="Pfam" id="PF19671">
    <property type="entry name" value="DUF6174"/>
    <property type="match status" value="1"/>
</dbReference>
<dbReference type="PROSITE" id="PS51257">
    <property type="entry name" value="PROKAR_LIPOPROTEIN"/>
    <property type="match status" value="1"/>
</dbReference>
<dbReference type="EMBL" id="CP072748">
    <property type="protein sequence ID" value="QTX09312.1"/>
    <property type="molecule type" value="Genomic_DNA"/>
</dbReference>
<feature type="signal peptide" evidence="1">
    <location>
        <begin position="1"/>
        <end position="18"/>
    </location>
</feature>